<gene>
    <name evidence="1" type="ORF">IU449_02505</name>
</gene>
<sequence>MVTDVDVAIELPELAVLSAVAHPRHPDHTEIWRAVAVGLRNLGADPALRYHDVILTMLPRAVRPVWEAFMSTGLSDDNFTSDFARRYVAEGRAQGEAVGEAKSILTVLDARGIDVPDKIRDTVLSCEDLGRLQKWLRRALDINQADELLD</sequence>
<evidence type="ECO:0000313" key="1">
    <source>
        <dbReference type="EMBL" id="MBF6353427.1"/>
    </source>
</evidence>
<proteinExistence type="predicted"/>
<name>A0ABS0D4L2_9NOCA</name>
<accession>A0ABS0D4L2</accession>
<keyword evidence="2" id="KW-1185">Reference proteome</keyword>
<protein>
    <recommendedName>
        <fullName evidence="3">Transposase</fullName>
    </recommendedName>
</protein>
<dbReference type="RefSeq" id="WP_195000341.1">
    <property type="nucleotide sequence ID" value="NZ_JADLQN010000001.1"/>
</dbReference>
<evidence type="ECO:0000313" key="2">
    <source>
        <dbReference type="Proteomes" id="UP000707731"/>
    </source>
</evidence>
<reference evidence="1 2" key="1">
    <citation type="submission" date="2020-10" db="EMBL/GenBank/DDBJ databases">
        <title>Identification of Nocardia species via Next-generation sequencing and recognition of intraspecies genetic diversity.</title>
        <authorList>
            <person name="Li P."/>
            <person name="Li P."/>
            <person name="Lu B."/>
        </authorList>
    </citation>
    <scope>NUCLEOTIDE SEQUENCE [LARGE SCALE GENOMIC DNA]</scope>
    <source>
        <strain evidence="1 2">BJ06-0143</strain>
    </source>
</reference>
<dbReference type="Proteomes" id="UP000707731">
    <property type="component" value="Unassembled WGS sequence"/>
</dbReference>
<comment type="caution">
    <text evidence="1">The sequence shown here is derived from an EMBL/GenBank/DDBJ whole genome shotgun (WGS) entry which is preliminary data.</text>
</comment>
<dbReference type="EMBL" id="JADLQN010000001">
    <property type="protein sequence ID" value="MBF6353427.1"/>
    <property type="molecule type" value="Genomic_DNA"/>
</dbReference>
<evidence type="ECO:0008006" key="3">
    <source>
        <dbReference type="Google" id="ProtNLM"/>
    </source>
</evidence>
<organism evidence="1 2">
    <name type="scientific">Nocardia higoensis</name>
    <dbReference type="NCBI Taxonomy" id="228599"/>
    <lineage>
        <taxon>Bacteria</taxon>
        <taxon>Bacillati</taxon>
        <taxon>Actinomycetota</taxon>
        <taxon>Actinomycetes</taxon>
        <taxon>Mycobacteriales</taxon>
        <taxon>Nocardiaceae</taxon>
        <taxon>Nocardia</taxon>
    </lineage>
</organism>